<proteinExistence type="predicted"/>
<feature type="compositionally biased region" description="Basic residues" evidence="1">
    <location>
        <begin position="1114"/>
        <end position="1124"/>
    </location>
</feature>
<feature type="compositionally biased region" description="Low complexity" evidence="1">
    <location>
        <begin position="565"/>
        <end position="581"/>
    </location>
</feature>
<name>A0AAN9B341_9CAEN</name>
<evidence type="ECO:0000313" key="3">
    <source>
        <dbReference type="Proteomes" id="UP001374579"/>
    </source>
</evidence>
<feature type="compositionally biased region" description="Basic and acidic residues" evidence="1">
    <location>
        <begin position="506"/>
        <end position="530"/>
    </location>
</feature>
<feature type="compositionally biased region" description="Polar residues" evidence="1">
    <location>
        <begin position="1356"/>
        <end position="1368"/>
    </location>
</feature>
<evidence type="ECO:0000313" key="2">
    <source>
        <dbReference type="EMBL" id="KAK7098336.1"/>
    </source>
</evidence>
<feature type="compositionally biased region" description="Polar residues" evidence="1">
    <location>
        <begin position="1480"/>
        <end position="1491"/>
    </location>
</feature>
<feature type="region of interest" description="Disordered" evidence="1">
    <location>
        <begin position="166"/>
        <end position="206"/>
    </location>
</feature>
<feature type="region of interest" description="Disordered" evidence="1">
    <location>
        <begin position="506"/>
        <end position="676"/>
    </location>
</feature>
<evidence type="ECO:0000256" key="1">
    <source>
        <dbReference type="SAM" id="MobiDB-lite"/>
    </source>
</evidence>
<feature type="compositionally biased region" description="Basic and acidic residues" evidence="1">
    <location>
        <begin position="850"/>
        <end position="863"/>
    </location>
</feature>
<feature type="compositionally biased region" description="Low complexity" evidence="1">
    <location>
        <begin position="323"/>
        <end position="336"/>
    </location>
</feature>
<feature type="region of interest" description="Disordered" evidence="1">
    <location>
        <begin position="1"/>
        <end position="48"/>
    </location>
</feature>
<dbReference type="Proteomes" id="UP001374579">
    <property type="component" value="Unassembled WGS sequence"/>
</dbReference>
<feature type="compositionally biased region" description="Pro residues" evidence="1">
    <location>
        <begin position="25"/>
        <end position="40"/>
    </location>
</feature>
<accession>A0AAN9B341</accession>
<feature type="region of interest" description="Disordered" evidence="1">
    <location>
        <begin position="1105"/>
        <end position="1141"/>
    </location>
</feature>
<feature type="compositionally biased region" description="Pro residues" evidence="1">
    <location>
        <begin position="424"/>
        <end position="439"/>
    </location>
</feature>
<feature type="compositionally biased region" description="Pro residues" evidence="1">
    <location>
        <begin position="704"/>
        <end position="714"/>
    </location>
</feature>
<feature type="compositionally biased region" description="Polar residues" evidence="1">
    <location>
        <begin position="172"/>
        <end position="181"/>
    </location>
</feature>
<feature type="region of interest" description="Disordered" evidence="1">
    <location>
        <begin position="99"/>
        <end position="123"/>
    </location>
</feature>
<feature type="compositionally biased region" description="Acidic residues" evidence="1">
    <location>
        <begin position="942"/>
        <end position="956"/>
    </location>
</feature>
<feature type="compositionally biased region" description="Basic and acidic residues" evidence="1">
    <location>
        <begin position="625"/>
        <end position="667"/>
    </location>
</feature>
<feature type="region of interest" description="Disordered" evidence="1">
    <location>
        <begin position="688"/>
        <end position="807"/>
    </location>
</feature>
<comment type="caution">
    <text evidence="2">The sequence shown here is derived from an EMBL/GenBank/DDBJ whole genome shotgun (WGS) entry which is preliminary data.</text>
</comment>
<feature type="region of interest" description="Disordered" evidence="1">
    <location>
        <begin position="1305"/>
        <end position="1377"/>
    </location>
</feature>
<organism evidence="2 3">
    <name type="scientific">Littorina saxatilis</name>
    <dbReference type="NCBI Taxonomy" id="31220"/>
    <lineage>
        <taxon>Eukaryota</taxon>
        <taxon>Metazoa</taxon>
        <taxon>Spiralia</taxon>
        <taxon>Lophotrochozoa</taxon>
        <taxon>Mollusca</taxon>
        <taxon>Gastropoda</taxon>
        <taxon>Caenogastropoda</taxon>
        <taxon>Littorinimorpha</taxon>
        <taxon>Littorinoidea</taxon>
        <taxon>Littorinidae</taxon>
        <taxon>Littorina</taxon>
    </lineage>
</organism>
<feature type="compositionally biased region" description="Basic and acidic residues" evidence="1">
    <location>
        <begin position="282"/>
        <end position="295"/>
    </location>
</feature>
<feature type="compositionally biased region" description="Polar residues" evidence="1">
    <location>
        <begin position="1"/>
        <end position="16"/>
    </location>
</feature>
<feature type="compositionally biased region" description="Low complexity" evidence="1">
    <location>
        <begin position="464"/>
        <end position="487"/>
    </location>
</feature>
<feature type="region of interest" description="Disordered" evidence="1">
    <location>
        <begin position="923"/>
        <end position="956"/>
    </location>
</feature>
<feature type="region of interest" description="Disordered" evidence="1">
    <location>
        <begin position="836"/>
        <end position="869"/>
    </location>
</feature>
<feature type="compositionally biased region" description="Acidic residues" evidence="1">
    <location>
        <begin position="797"/>
        <end position="807"/>
    </location>
</feature>
<feature type="region of interest" description="Disordered" evidence="1">
    <location>
        <begin position="280"/>
        <end position="487"/>
    </location>
</feature>
<reference evidence="2 3" key="1">
    <citation type="submission" date="2024-02" db="EMBL/GenBank/DDBJ databases">
        <title>Chromosome-scale genome assembly of the rough periwinkle Littorina saxatilis.</title>
        <authorList>
            <person name="De Jode A."/>
            <person name="Faria R."/>
            <person name="Formenti G."/>
            <person name="Sims Y."/>
            <person name="Smith T.P."/>
            <person name="Tracey A."/>
            <person name="Wood J.M.D."/>
            <person name="Zagrodzka Z.B."/>
            <person name="Johannesson K."/>
            <person name="Butlin R.K."/>
            <person name="Leder E.H."/>
        </authorList>
    </citation>
    <scope>NUCLEOTIDE SEQUENCE [LARGE SCALE GENOMIC DNA]</scope>
    <source>
        <strain evidence="2">Snail1</strain>
        <tissue evidence="2">Muscle</tissue>
    </source>
</reference>
<keyword evidence="3" id="KW-1185">Reference proteome</keyword>
<sequence>MGQNNSTVLHSNTVPNSPRGKPQPIKTPPPRPTTPPPSPKTPNYAVPENRVLPIGAMQLPNKRQLLRPVSQELTKFHPEYADIFQYDENDPNGLGGFETTDVGSRGRASANGSMVVDGKENNYKENGGVNGSRLNHTTANGDLNQKPNNIDISRSQSMLEKRSNGHVHMNGHVNTNPNGNDVTDGGRSGGAVQRTNSLDRASAGPAKIRAHKRYPSATNSLANEASVIPEDPREHLYTHWRQDPFTNPTPNVTSLPVKNAFEMDYKMNLTYAQLAEHRRQKRMSDLEDKTGKKLSDLNADLQDKSTVPVSPFDRNNYVPVKPSASSTTGSSDTGVSKSKKRRAPPPPVAGGGGGGAAAAAGRNRDSSPGRLSLDMEPPADYDLDDPSPPLDIVSPWKTNLSRTSSSASAASGVSRFSRNSKGPAPTPPPAPPIPAPPSAPVASSTLPKAAPKTSVSASSTGTLPSKASVAGSKPAASASAAPLSSASARLIAQAKAEIEALKKLEAILKDKDGGKEKPENGEEKNKKEDAPGENQDSAEDETDAKGKEIEEEAMQTSDGKASPMSFSSADTDSNSSTTTNSKPEPEKSNSPRRLNSLLQHDILLAAQARGAKGQVKAKTPVPHVKPKDPAELFREELAKAATAREERVKSSGLEKEKSSEDTRKENGEEGAGDAVVFKSDLVKVKRKIITSEASPTTNGLDGRPLPPVVSPKPQSPTKESKPLISKSESDLLHAQSSSKDPSQRPRQRIPDQEMNALRKAASHDGTLELSDDDEVVVVASADEKASSSSRQFPEDWKPEDDLDSDDDIMDELTYSRNSAALESSVGFKSSIIPSKVDDLKSAKRKSSKSSRRESSSSTDEKNKFGSIRKFQKSVHKGVKQAFGSISKASGKLLRRNKSHEFGLEDVEGRKYIVDEDLRPKSVSVENGLNGHATMNRHLSEREESDEEDFDDDDLDDNAVVADNDNETQPRMMKRAGVAYVGRKGQIVVLPEFETVQVDEEGNVLENKNDEGRAPKIFKKKKKKFTYESTVRRHEKDMAAEIYAEEIRGKERQMELERRKQLDMEREFQRLRDTETQERLQRLQTAQLQQQLSMLQQQQQQLSSMQFMQPSSHLPSHHHPHHTHTHQFSAQPGGGLYTSSAGLGGHLPPVNMSSYNVQSTPFVTPATTTAATVGGYDVNYLSNYMRMMGIQPPTTQQQWAYLLSSVNGVHPQSFFDPTSSSKAQTLLSGSAAPDLSHLFPSKSPPYSDSSALVAQKNTLMNILSSGQLPQALASEGTLATTHSVPVQDTVPKKRLAGSVGPLLPAVTGSLKKSSRPKSMGALNRSSDDLIPEAQERSNPVYFSSDDEEEMARKAQEAVQNSHTRSNSRSAGKDRRRPHSAAILPLGQSSVYHDVTMTSPQDMAVTRVQVPDYRMSEAYVVGDDVNDDSDDGDSSLDDVMNGRVADHVNGGSVRDRKSSAAIVVGVEAVSKSERDDGDFKTVQFQSNGPTTSREASKRLPANVYTPIGYKPIAFNPGSPRTKLQTEASVDR</sequence>
<protein>
    <submittedName>
        <fullName evidence="2">Uncharacterized protein</fullName>
    </submittedName>
</protein>
<dbReference type="EMBL" id="JBAMIC010000012">
    <property type="protein sequence ID" value="KAK7098336.1"/>
    <property type="molecule type" value="Genomic_DNA"/>
</dbReference>
<feature type="compositionally biased region" description="Low complexity" evidence="1">
    <location>
        <begin position="401"/>
        <end position="417"/>
    </location>
</feature>
<feature type="compositionally biased region" description="Polar residues" evidence="1">
    <location>
        <begin position="453"/>
        <end position="463"/>
    </location>
</feature>
<gene>
    <name evidence="2" type="ORF">V1264_002660</name>
</gene>
<feature type="region of interest" description="Disordered" evidence="1">
    <location>
        <begin position="1477"/>
        <end position="1497"/>
    </location>
</feature>